<dbReference type="HAMAP" id="MF_00138">
    <property type="entry name" value="GARS"/>
    <property type="match status" value="1"/>
</dbReference>
<evidence type="ECO:0000256" key="5">
    <source>
        <dbReference type="ARBA" id="ARBA00022598"/>
    </source>
</evidence>
<evidence type="ECO:0000313" key="16">
    <source>
        <dbReference type="EMBL" id="MFC3226411.1"/>
    </source>
</evidence>
<evidence type="ECO:0000256" key="14">
    <source>
        <dbReference type="SAM" id="MobiDB-lite"/>
    </source>
</evidence>
<accession>A0ABV7KVK6</accession>
<reference evidence="17" key="1">
    <citation type="journal article" date="2019" name="Int. J. Syst. Evol. Microbiol.">
        <title>The Global Catalogue of Microorganisms (GCM) 10K type strain sequencing project: providing services to taxonomists for standard genome sequencing and annotation.</title>
        <authorList>
            <consortium name="The Broad Institute Genomics Platform"/>
            <consortium name="The Broad Institute Genome Sequencing Center for Infectious Disease"/>
            <person name="Wu L."/>
            <person name="Ma J."/>
        </authorList>
    </citation>
    <scope>NUCLEOTIDE SEQUENCE [LARGE SCALE GENOMIC DNA]</scope>
    <source>
        <strain evidence="17">KCTC 42964</strain>
    </source>
</reference>
<feature type="compositionally biased region" description="Basic and acidic residues" evidence="14">
    <location>
        <begin position="210"/>
        <end position="220"/>
    </location>
</feature>
<evidence type="ECO:0000256" key="9">
    <source>
        <dbReference type="ARBA" id="ARBA00038345"/>
    </source>
</evidence>
<keyword evidence="17" id="KW-1185">Reference proteome</keyword>
<name>A0ABV7KVK6_9PROT</name>
<evidence type="ECO:0000256" key="8">
    <source>
        <dbReference type="ARBA" id="ARBA00022840"/>
    </source>
</evidence>
<dbReference type="SUPFAM" id="SSF51246">
    <property type="entry name" value="Rudiment single hybrid motif"/>
    <property type="match status" value="1"/>
</dbReference>
<dbReference type="EMBL" id="JBHRTR010000013">
    <property type="protein sequence ID" value="MFC3226411.1"/>
    <property type="molecule type" value="Genomic_DNA"/>
</dbReference>
<evidence type="ECO:0000256" key="1">
    <source>
        <dbReference type="ARBA" id="ARBA00001936"/>
    </source>
</evidence>
<dbReference type="InterPro" id="IPR020561">
    <property type="entry name" value="PRibGlycinamid_synth_ATP-grasp"/>
</dbReference>
<dbReference type="NCBIfam" id="TIGR00877">
    <property type="entry name" value="purD"/>
    <property type="match status" value="1"/>
</dbReference>
<dbReference type="InterPro" id="IPR011054">
    <property type="entry name" value="Rudment_hybrid_motif"/>
</dbReference>
<comment type="caution">
    <text evidence="16">The sequence shown here is derived from an EMBL/GenBank/DDBJ whole genome shotgun (WGS) entry which is preliminary data.</text>
</comment>
<dbReference type="PANTHER" id="PTHR43472:SF1">
    <property type="entry name" value="PHOSPHORIBOSYLAMINE--GLYCINE LIGASE, CHLOROPLASTIC"/>
    <property type="match status" value="1"/>
</dbReference>
<evidence type="ECO:0000256" key="12">
    <source>
        <dbReference type="HAMAP-Rule" id="MF_00138"/>
    </source>
</evidence>
<proteinExistence type="inferred from homology"/>
<dbReference type="SUPFAM" id="SSF52440">
    <property type="entry name" value="PreATP-grasp domain"/>
    <property type="match status" value="1"/>
</dbReference>
<evidence type="ECO:0000259" key="15">
    <source>
        <dbReference type="PROSITE" id="PS50975"/>
    </source>
</evidence>
<evidence type="ECO:0000256" key="11">
    <source>
        <dbReference type="ARBA" id="ARBA00042864"/>
    </source>
</evidence>
<evidence type="ECO:0000256" key="13">
    <source>
        <dbReference type="PROSITE-ProRule" id="PRU00409"/>
    </source>
</evidence>
<dbReference type="InterPro" id="IPR020560">
    <property type="entry name" value="PRibGlycinamide_synth_C-dom"/>
</dbReference>
<dbReference type="Proteomes" id="UP001595528">
    <property type="component" value="Unassembled WGS sequence"/>
</dbReference>
<dbReference type="Pfam" id="PF02843">
    <property type="entry name" value="GARS_C"/>
    <property type="match status" value="1"/>
</dbReference>
<dbReference type="PROSITE" id="PS50975">
    <property type="entry name" value="ATP_GRASP"/>
    <property type="match status" value="1"/>
</dbReference>
<keyword evidence="8 13" id="KW-0067">ATP-binding</keyword>
<organism evidence="16 17">
    <name type="scientific">Marinibaculum pumilum</name>
    <dbReference type="NCBI Taxonomy" id="1766165"/>
    <lineage>
        <taxon>Bacteria</taxon>
        <taxon>Pseudomonadati</taxon>
        <taxon>Pseudomonadota</taxon>
        <taxon>Alphaproteobacteria</taxon>
        <taxon>Rhodospirillales</taxon>
        <taxon>Rhodospirillaceae</taxon>
        <taxon>Marinibaculum</taxon>
    </lineage>
</organism>
<keyword evidence="5 12" id="KW-0436">Ligase</keyword>
<dbReference type="Gene3D" id="3.30.1490.20">
    <property type="entry name" value="ATP-grasp fold, A domain"/>
    <property type="match status" value="1"/>
</dbReference>
<comment type="pathway">
    <text evidence="3 12">Purine metabolism; IMP biosynthesis via de novo pathway; N(1)-(5-phospho-D-ribosyl)glycinamide from 5-phospho-alpha-D-ribose 1-diphosphate: step 2/2.</text>
</comment>
<evidence type="ECO:0000313" key="17">
    <source>
        <dbReference type="Proteomes" id="UP001595528"/>
    </source>
</evidence>
<comment type="cofactor">
    <cofactor evidence="1">
        <name>Mn(2+)</name>
        <dbReference type="ChEBI" id="CHEBI:29035"/>
    </cofactor>
</comment>
<evidence type="ECO:0000256" key="3">
    <source>
        <dbReference type="ARBA" id="ARBA00005174"/>
    </source>
</evidence>
<evidence type="ECO:0000256" key="4">
    <source>
        <dbReference type="ARBA" id="ARBA00013255"/>
    </source>
</evidence>
<dbReference type="InterPro" id="IPR016185">
    <property type="entry name" value="PreATP-grasp_dom_sf"/>
</dbReference>
<evidence type="ECO:0000256" key="2">
    <source>
        <dbReference type="ARBA" id="ARBA00001946"/>
    </source>
</evidence>
<keyword evidence="7 12" id="KW-0658">Purine biosynthesis</keyword>
<dbReference type="EC" id="6.3.4.13" evidence="4 12"/>
<dbReference type="GO" id="GO:0004637">
    <property type="term" value="F:phosphoribosylamine-glycine ligase activity"/>
    <property type="evidence" value="ECO:0007669"/>
    <property type="project" value="UniProtKB-EC"/>
</dbReference>
<dbReference type="Gene3D" id="3.90.600.10">
    <property type="entry name" value="Phosphoribosylglycinamide synthetase, C-terminal domain"/>
    <property type="match status" value="1"/>
</dbReference>
<dbReference type="RefSeq" id="WP_379898386.1">
    <property type="nucleotide sequence ID" value="NZ_JBHRTR010000013.1"/>
</dbReference>
<evidence type="ECO:0000256" key="10">
    <source>
        <dbReference type="ARBA" id="ARBA00042242"/>
    </source>
</evidence>
<dbReference type="InterPro" id="IPR037123">
    <property type="entry name" value="PRibGlycinamide_synth_C_sf"/>
</dbReference>
<dbReference type="Gene3D" id="3.40.50.20">
    <property type="match status" value="1"/>
</dbReference>
<dbReference type="SUPFAM" id="SSF56059">
    <property type="entry name" value="Glutathione synthetase ATP-binding domain-like"/>
    <property type="match status" value="1"/>
</dbReference>
<comment type="catalytic activity">
    <reaction evidence="12">
        <text>5-phospho-beta-D-ribosylamine + glycine + ATP = N(1)-(5-phospho-beta-D-ribosyl)glycinamide + ADP + phosphate + H(+)</text>
        <dbReference type="Rhea" id="RHEA:17453"/>
        <dbReference type="ChEBI" id="CHEBI:15378"/>
        <dbReference type="ChEBI" id="CHEBI:30616"/>
        <dbReference type="ChEBI" id="CHEBI:43474"/>
        <dbReference type="ChEBI" id="CHEBI:57305"/>
        <dbReference type="ChEBI" id="CHEBI:58681"/>
        <dbReference type="ChEBI" id="CHEBI:143788"/>
        <dbReference type="ChEBI" id="CHEBI:456216"/>
        <dbReference type="EC" id="6.3.4.13"/>
    </reaction>
</comment>
<sequence>MRVLIIGSGGREHALCWSLSGSSLVTGLYCAPGNGGIADIATCLAIDPMDFPAVLAAVREHEIEFVVVGPEAPLSKGIVDFLEGKGVPTFGPTQAAAQLESSKAFAKDFCDRYNIPTAAWQACQSIEQAREAIARFGSPVVVKADGLAAGKGVTVAESEAEAVAAAQALFGGAMGSAGRTVVVEEFLTGEEASFFAICDGETALPLAGAQDHKRVGDRDTGPNTGGMGAYSPAPILTPGIQSAVMERIVRPVISGMAAEGRPFKGILYCGLMLDGDVPRLIEFNTRFGDPEAQVILARLMSDLMPALVAARDGALRNMDLRWYPETALCVVMAAKGYPGRYRSGEPIRNLADVERMDDVLVFHAGTAIARDRQLVSSGGRVLGITALGANIREAQARAYEAVDRVDWPGGFCRRDIGWRAVQRTRPPRR</sequence>
<feature type="domain" description="ATP-grasp" evidence="15">
    <location>
        <begin position="107"/>
        <end position="312"/>
    </location>
</feature>
<dbReference type="PANTHER" id="PTHR43472">
    <property type="entry name" value="PHOSPHORIBOSYLAMINE--GLYCINE LIGASE"/>
    <property type="match status" value="1"/>
</dbReference>
<protein>
    <recommendedName>
        <fullName evidence="4 12">Phosphoribosylamine--glycine ligase</fullName>
        <ecNumber evidence="4 12">6.3.4.13</ecNumber>
    </recommendedName>
    <alternativeName>
        <fullName evidence="12">GARS</fullName>
    </alternativeName>
    <alternativeName>
        <fullName evidence="10 12">Glycinamide ribonucleotide synthetase</fullName>
    </alternativeName>
    <alternativeName>
        <fullName evidence="11 12">Phosphoribosylglycinamide synthetase</fullName>
    </alternativeName>
</protein>
<dbReference type="InterPro" id="IPR013815">
    <property type="entry name" value="ATP_grasp_subdomain_1"/>
</dbReference>
<comment type="cofactor">
    <cofactor evidence="2">
        <name>Mg(2+)</name>
        <dbReference type="ChEBI" id="CHEBI:18420"/>
    </cofactor>
</comment>
<keyword evidence="6 13" id="KW-0547">Nucleotide-binding</keyword>
<dbReference type="Gene3D" id="3.30.470.20">
    <property type="entry name" value="ATP-grasp fold, B domain"/>
    <property type="match status" value="1"/>
</dbReference>
<dbReference type="InterPro" id="IPR011761">
    <property type="entry name" value="ATP-grasp"/>
</dbReference>
<dbReference type="PROSITE" id="PS00184">
    <property type="entry name" value="GARS"/>
    <property type="match status" value="1"/>
</dbReference>
<dbReference type="SMART" id="SM01210">
    <property type="entry name" value="GARS_C"/>
    <property type="match status" value="1"/>
</dbReference>
<dbReference type="SMART" id="SM01209">
    <property type="entry name" value="GARS_A"/>
    <property type="match status" value="1"/>
</dbReference>
<evidence type="ECO:0000256" key="6">
    <source>
        <dbReference type="ARBA" id="ARBA00022741"/>
    </source>
</evidence>
<dbReference type="Pfam" id="PF02844">
    <property type="entry name" value="GARS_N"/>
    <property type="match status" value="1"/>
</dbReference>
<comment type="similarity">
    <text evidence="9 12">Belongs to the GARS family.</text>
</comment>
<gene>
    <name evidence="12 16" type="primary">purD</name>
    <name evidence="16" type="ORF">ACFOGJ_04175</name>
</gene>
<dbReference type="InterPro" id="IPR020562">
    <property type="entry name" value="PRibGlycinamide_synth_N"/>
</dbReference>
<evidence type="ECO:0000256" key="7">
    <source>
        <dbReference type="ARBA" id="ARBA00022755"/>
    </source>
</evidence>
<dbReference type="InterPro" id="IPR000115">
    <property type="entry name" value="PRibGlycinamide_synth"/>
</dbReference>
<dbReference type="Pfam" id="PF01071">
    <property type="entry name" value="GARS_A"/>
    <property type="match status" value="1"/>
</dbReference>
<dbReference type="InterPro" id="IPR020559">
    <property type="entry name" value="PRibGlycinamide_synth_CS"/>
</dbReference>
<feature type="region of interest" description="Disordered" evidence="14">
    <location>
        <begin position="209"/>
        <end position="228"/>
    </location>
</feature>